<feature type="domain" description="Dynein heavy chain linker" evidence="3">
    <location>
        <begin position="1126"/>
        <end position="1242"/>
    </location>
</feature>
<dbReference type="InterPro" id="IPR026983">
    <property type="entry name" value="DHC"/>
</dbReference>
<name>A0A4X2L5U9_VOMUR</name>
<proteinExistence type="predicted"/>
<dbReference type="GO" id="GO:0045505">
    <property type="term" value="F:dynein intermediate chain binding"/>
    <property type="evidence" value="ECO:0007669"/>
    <property type="project" value="InterPro"/>
</dbReference>
<reference evidence="5" key="1">
    <citation type="submission" date="2018-12" db="EMBL/GenBank/DDBJ databases">
        <authorList>
            <person name="Yazar S."/>
        </authorList>
    </citation>
    <scope>NUCLEOTIDE SEQUENCE [LARGE SCALE GENOMIC DNA]</scope>
</reference>
<evidence type="ECO:0000313" key="4">
    <source>
        <dbReference type="Ensembl" id="ENSVURP00010017476.1"/>
    </source>
</evidence>
<dbReference type="PANTHER" id="PTHR46532">
    <property type="entry name" value="MALE FERTILITY FACTOR KL5"/>
    <property type="match status" value="1"/>
</dbReference>
<evidence type="ECO:0000313" key="5">
    <source>
        <dbReference type="Proteomes" id="UP000314987"/>
    </source>
</evidence>
<gene>
    <name evidence="4" type="primary">DYNC2H1</name>
</gene>
<dbReference type="GeneTree" id="ENSGT00940000154620"/>
<evidence type="ECO:0000256" key="1">
    <source>
        <dbReference type="SAM" id="Coils"/>
    </source>
</evidence>
<protein>
    <submittedName>
        <fullName evidence="4">Dynein cytoplasmic 2 heavy chain 1</fullName>
    </submittedName>
</protein>
<dbReference type="InterPro" id="IPR013602">
    <property type="entry name" value="Dynein_heavy_linker"/>
</dbReference>
<reference evidence="4" key="3">
    <citation type="submission" date="2025-09" db="UniProtKB">
        <authorList>
            <consortium name="Ensembl"/>
        </authorList>
    </citation>
    <scope>IDENTIFICATION</scope>
</reference>
<evidence type="ECO:0000259" key="3">
    <source>
        <dbReference type="Pfam" id="PF08393"/>
    </source>
</evidence>
<reference evidence="4" key="2">
    <citation type="submission" date="2025-08" db="UniProtKB">
        <authorList>
            <consortium name="Ensembl"/>
        </authorList>
    </citation>
    <scope>IDENTIFICATION</scope>
</reference>
<dbReference type="Pfam" id="PF08385">
    <property type="entry name" value="DHC_N1"/>
    <property type="match status" value="1"/>
</dbReference>
<keyword evidence="5" id="KW-1185">Reference proteome</keyword>
<dbReference type="AlphaFoldDB" id="A0A4X2L5U9"/>
<feature type="domain" description="Dynein heavy chain tail" evidence="2">
    <location>
        <begin position="204"/>
        <end position="652"/>
    </location>
</feature>
<dbReference type="Pfam" id="PF08393">
    <property type="entry name" value="DHC_N2"/>
    <property type="match status" value="1"/>
</dbReference>
<dbReference type="GO" id="GO:0007018">
    <property type="term" value="P:microtubule-based movement"/>
    <property type="evidence" value="ECO:0007669"/>
    <property type="project" value="InterPro"/>
</dbReference>
<dbReference type="GO" id="GO:0051959">
    <property type="term" value="F:dynein light intermediate chain binding"/>
    <property type="evidence" value="ECO:0007669"/>
    <property type="project" value="InterPro"/>
</dbReference>
<feature type="coiled-coil region" evidence="1">
    <location>
        <begin position="1043"/>
        <end position="1109"/>
    </location>
</feature>
<dbReference type="GO" id="GO:0005858">
    <property type="term" value="C:axonemal dynein complex"/>
    <property type="evidence" value="ECO:0007669"/>
    <property type="project" value="TreeGrafter"/>
</dbReference>
<organism evidence="4 5">
    <name type="scientific">Vombatus ursinus</name>
    <name type="common">Common wombat</name>
    <dbReference type="NCBI Taxonomy" id="29139"/>
    <lineage>
        <taxon>Eukaryota</taxon>
        <taxon>Metazoa</taxon>
        <taxon>Chordata</taxon>
        <taxon>Craniata</taxon>
        <taxon>Vertebrata</taxon>
        <taxon>Euteleostomi</taxon>
        <taxon>Mammalia</taxon>
        <taxon>Metatheria</taxon>
        <taxon>Diprotodontia</taxon>
        <taxon>Vombatidae</taxon>
        <taxon>Vombatus</taxon>
    </lineage>
</organism>
<keyword evidence="1" id="KW-0175">Coiled coil</keyword>
<evidence type="ECO:0000259" key="2">
    <source>
        <dbReference type="Pfam" id="PF08385"/>
    </source>
</evidence>
<dbReference type="PANTHER" id="PTHR46532:SF15">
    <property type="entry name" value="CYTOPLASMIC DYNEIN 2 HEAVY CHAIN 1"/>
    <property type="match status" value="1"/>
</dbReference>
<accession>A0A4X2L5U9</accession>
<dbReference type="Proteomes" id="UP000314987">
    <property type="component" value="Unassembled WGS sequence"/>
</dbReference>
<dbReference type="Ensembl" id="ENSVURT00010019840.1">
    <property type="protein sequence ID" value="ENSVURP00010017476.1"/>
    <property type="gene ID" value="ENSVURG00010013327.1"/>
</dbReference>
<sequence>MATGAGDVRKRFIFTTIQNYFGMLSEPYELPHLLNCAEVNNFLDDGNQLLLRAQRLETGISLANTIDVGDTKDKVLVFFKLRPEVITEDNIHNNILVSSMLDSPINSLYQAVRQVFAPMLLKDQEWSKNFDPKLQNLLSELEAGLGIVLRRSDTNLSKMKFKEDDIRGILTPSDEFQFWIEQAHRGSKQMNRERATYFKELFEAVAREFYNLDSLSLLEVVDLVESTRDAVDDVWRQTEHEHYPEARMLHLLDIIGGSFGRFVQKKLGTLNIWEDPFHLVKDNLKAGITICEQWVVACNHLTGQMWQRYVPHPWKNEKYFPESLDKLGKRLKEVLAIRTIHEKLIYFLPASEEKIICLTRVFEPFTGLNPIQYNPYTEPLWKAAVSQYEKIIGPAEQKIAGKLKNYISEIQDSPQQLLQAFLKYKELVKRPTISKELILEREALLARLMDSVKDFRTDFDNRCHGIPGEVTGPLSGKNLSEVVNNIVWVRQLELKVDDTIKIAEALLFDLSGFRSFHRSADDLLEQFKLYEQEQFDDWSRDIQSGLSDSRSGLCIEANSRIMELDPNDGALKVHYSDRLVILLREVRQLSALGFVIPAKIQQVANIAQKFCKQAIILKQVAHFYNSIDQQMIQSQRPMMLQSALAFEQIIKNSKPGAGEKSQITWDNPKELEGYIQKLQSAAERLATENRKLRKWHATFCEKVVVLMNIDLLRQQQRWKDGLQELRTGLASVEAQGFQASDMHAWKQHWNHQLYKALEHQYQMGLEALNENLPEINIDLTYNDLFTFRQGRLQFKPPFEEIRAKYYREMKRFISIPKQFRGVGDAGDEGIFTIMIERNASGFLTIFSKAEDLFRRLAAVSDQLKEWVIIGQLDMEALLEKHLFTVQDWEKNFKALKVKGKEVERLPSTVKVDCLNINCNPVKTVIDDLIQKLFDALVVSLRKSIQAHLHEIDSFVTDAMEVLTIMPQTVDEIGDANSQYSKLQERKPEILPLFQKAEDKNRLLRTVAGGGLETISNLRAKWDKFELMMESHQLMIKDQIEVMKGNVKSRLQAYLQELEKFKARWDQLKPSDDVIETGQQAALERSAKSIKEKKAEFDDLENIRKKLVDDCHHFGIDEPNFAMAYSISKDIEIYAQVWALYEEFHQGFQEKANEDWITFRSKTYIFEEFLMSWHERLRKVEEHSVMTVKLQSEVDKYKMVVPVLKYVRGEHLSPDHWLDLFRLLGLPRGTSLEKLLFGDLLRVAETIVAKASELKV</sequence>
<dbReference type="InterPro" id="IPR013594">
    <property type="entry name" value="Dynein_heavy_tail"/>
</dbReference>